<dbReference type="PANTHER" id="PTHR35528:SF3">
    <property type="entry name" value="BLL1675 PROTEIN"/>
    <property type="match status" value="1"/>
</dbReference>
<reference evidence="1 2" key="1">
    <citation type="submission" date="2013-04" db="EMBL/GenBank/DDBJ databases">
        <title>The genome sequencing project of 58 acetic acid bacteria.</title>
        <authorList>
            <person name="Okamoto-Kainuma A."/>
            <person name="Ishikawa M."/>
            <person name="Umino S."/>
            <person name="Koizumi Y."/>
            <person name="Shiwa Y."/>
            <person name="Yoshikawa H."/>
            <person name="Matsutani M."/>
            <person name="Matsushita K."/>
        </authorList>
    </citation>
    <scope>NUCLEOTIDE SEQUENCE [LARGE SCALE GENOMIC DNA]</scope>
    <source>
        <strain evidence="1 2">NBRC 106555</strain>
    </source>
</reference>
<protein>
    <submittedName>
        <fullName evidence="1">Transposase</fullName>
    </submittedName>
</protein>
<dbReference type="Proteomes" id="UP001062632">
    <property type="component" value="Unassembled WGS sequence"/>
</dbReference>
<dbReference type="InterPro" id="IPR052183">
    <property type="entry name" value="IS_Transposase"/>
</dbReference>
<organism evidence="1 2">
    <name type="scientific">Neokomagataea thailandica NBRC 106555</name>
    <dbReference type="NCBI Taxonomy" id="1223520"/>
    <lineage>
        <taxon>Bacteria</taxon>
        <taxon>Pseudomonadati</taxon>
        <taxon>Pseudomonadota</taxon>
        <taxon>Alphaproteobacteria</taxon>
        <taxon>Acetobacterales</taxon>
        <taxon>Acetobacteraceae</taxon>
        <taxon>Neokomagataea</taxon>
    </lineage>
</organism>
<accession>A0ABQ0QN19</accession>
<proteinExistence type="predicted"/>
<keyword evidence="2" id="KW-1185">Reference proteome</keyword>
<dbReference type="EMBL" id="BAQC01000007">
    <property type="protein sequence ID" value="GBR51025.1"/>
    <property type="molecule type" value="Genomic_DNA"/>
</dbReference>
<evidence type="ECO:0000313" key="1">
    <source>
        <dbReference type="EMBL" id="GBR51025.1"/>
    </source>
</evidence>
<comment type="caution">
    <text evidence="1">The sequence shown here is derived from an EMBL/GenBank/DDBJ whole genome shotgun (WGS) entry which is preliminary data.</text>
</comment>
<sequence length="88" mass="10686">MILWAVRWYCRYGISYRDLETMLAERGVSVDHSTIYRWVQWYVLEMEKRLLWYWKRPGFSGSWRVDETYIKIKGKWAICTGLSARGVI</sequence>
<evidence type="ECO:0000313" key="2">
    <source>
        <dbReference type="Proteomes" id="UP001062632"/>
    </source>
</evidence>
<name>A0ABQ0QN19_9PROT</name>
<dbReference type="PANTHER" id="PTHR35528">
    <property type="entry name" value="BLL1675 PROTEIN"/>
    <property type="match status" value="1"/>
</dbReference>
<gene>
    <name evidence="1" type="ORF">AA106555_0413</name>
</gene>